<feature type="transmembrane region" description="Helical" evidence="1">
    <location>
        <begin position="107"/>
        <end position="126"/>
    </location>
</feature>
<evidence type="ECO:0000313" key="2">
    <source>
        <dbReference type="EMBL" id="RZQ53295.1"/>
    </source>
</evidence>
<sequence length="128" mass="14500">MMELLVTFMVLHALLLILLSMPKYNKAIKEFPKRDKKLEKTFKLSGFTLLFLSFLIMFFVNGLGVGIAWFCALITLIGTLLSFLNCFNAAKTAQIVTFIPQKLFGRITAKSGLLYLGLYPSIFLLFSF</sequence>
<evidence type="ECO:0008006" key="4">
    <source>
        <dbReference type="Google" id="ProtNLM"/>
    </source>
</evidence>
<reference evidence="2 3" key="1">
    <citation type="submission" date="2018-01" db="EMBL/GenBank/DDBJ databases">
        <title>Co-occurrence of chitin degradation, pigmentation and bioactivity in marine Pseudoalteromonas.</title>
        <authorList>
            <person name="Paulsen S."/>
            <person name="Gram L."/>
            <person name="Machado H."/>
        </authorList>
    </citation>
    <scope>NUCLEOTIDE SEQUENCE [LARGE SCALE GENOMIC DNA]</scope>
    <source>
        <strain evidence="2 3">S3898</strain>
    </source>
</reference>
<gene>
    <name evidence="2" type="ORF">C1E23_09455</name>
</gene>
<keyword evidence="1" id="KW-1133">Transmembrane helix</keyword>
<comment type="caution">
    <text evidence="2">The sequence shown here is derived from an EMBL/GenBank/DDBJ whole genome shotgun (WGS) entry which is preliminary data.</text>
</comment>
<evidence type="ECO:0000256" key="1">
    <source>
        <dbReference type="SAM" id="Phobius"/>
    </source>
</evidence>
<keyword evidence="1" id="KW-0472">Membrane</keyword>
<keyword evidence="1" id="KW-0812">Transmembrane</keyword>
<feature type="transmembrane region" description="Helical" evidence="1">
    <location>
        <begin position="42"/>
        <end position="60"/>
    </location>
</feature>
<dbReference type="AlphaFoldDB" id="A0A4Q7INJ8"/>
<accession>A0A4Q7INJ8</accession>
<dbReference type="EMBL" id="PPSX01000030">
    <property type="protein sequence ID" value="RZQ53295.1"/>
    <property type="molecule type" value="Genomic_DNA"/>
</dbReference>
<name>A0A4Q7INJ8_9GAMM</name>
<feature type="transmembrane region" description="Helical" evidence="1">
    <location>
        <begin position="6"/>
        <end position="22"/>
    </location>
</feature>
<proteinExistence type="predicted"/>
<feature type="transmembrane region" description="Helical" evidence="1">
    <location>
        <begin position="66"/>
        <end position="87"/>
    </location>
</feature>
<dbReference type="Proteomes" id="UP000291338">
    <property type="component" value="Unassembled WGS sequence"/>
</dbReference>
<protein>
    <recommendedName>
        <fullName evidence="4">DUF3325 domain-containing protein</fullName>
    </recommendedName>
</protein>
<evidence type="ECO:0000313" key="3">
    <source>
        <dbReference type="Proteomes" id="UP000291338"/>
    </source>
</evidence>
<organism evidence="2 3">
    <name type="scientific">Pseudoalteromonas phenolica</name>
    <dbReference type="NCBI Taxonomy" id="161398"/>
    <lineage>
        <taxon>Bacteria</taxon>
        <taxon>Pseudomonadati</taxon>
        <taxon>Pseudomonadota</taxon>
        <taxon>Gammaproteobacteria</taxon>
        <taxon>Alteromonadales</taxon>
        <taxon>Pseudoalteromonadaceae</taxon>
        <taxon>Pseudoalteromonas</taxon>
    </lineage>
</organism>
<dbReference type="RefSeq" id="WP_130255320.1">
    <property type="nucleotide sequence ID" value="NZ_PPSX01000030.1"/>
</dbReference>